<evidence type="ECO:0000259" key="2">
    <source>
        <dbReference type="Pfam" id="PF01425"/>
    </source>
</evidence>
<dbReference type="PANTHER" id="PTHR11895:SF7">
    <property type="entry name" value="GLUTAMYL-TRNA(GLN) AMIDOTRANSFERASE SUBUNIT A, MITOCHONDRIAL"/>
    <property type="match status" value="1"/>
</dbReference>
<dbReference type="AlphaFoldDB" id="A0A977KWE8"/>
<sequence length="466" mass="49344">MSNFALTSALDLTQQIRRKEISPLELTHFFLNRIENFNPQLGSFSYLAAEAAIADATQKTEQLAKIRDPQQLPPFFGVPTSIKDLNTVAGMPTSYGVAGLQGNISAYDDGVVTRIKQAGFIILGKTATSELGSFPYTETPGLPPVRNPWHLDYTAGGSSGGAAAAVAAGFCAIAQGSDGGGSVRGPASCCGLVGLKPSRGRISLAPVGDYQSGIAVAGPLARTVADAAAWLDVLAGYTTGDPYWLPEPEVSFLDASRQTPTKLRLAYTFSVPPFTAVDEVCQRGVRWAIAELEAMGHHLEEACFSGEGLVESFTQIWQAGVGATGLPLAMLSPVNRWLGETIGSAGDYLQAVRQMQVLSRQIVAFFDQFDALILPVYGHQPIKIGEWADLSPAQTVERIIHWISPCPPANATGLPAIAVPVGFDEKGLPYSVQILGKPADEATILAIASQLEGVSSFPQTVPKLFA</sequence>
<name>A0A977KWE8_9CYAN</name>
<dbReference type="InterPro" id="IPR000120">
    <property type="entry name" value="Amidase"/>
</dbReference>
<organism evidence="3">
    <name type="scientific">Woronichinia naegeliana WA131</name>
    <dbReference type="NCBI Taxonomy" id="2824559"/>
    <lineage>
        <taxon>Bacteria</taxon>
        <taxon>Bacillati</taxon>
        <taxon>Cyanobacteriota</taxon>
        <taxon>Cyanophyceae</taxon>
        <taxon>Synechococcales</taxon>
        <taxon>Coelosphaeriaceae</taxon>
        <taxon>Woronichinia</taxon>
    </lineage>
</organism>
<gene>
    <name evidence="3" type="ORF">KA717_31845</name>
</gene>
<dbReference type="SUPFAM" id="SSF75304">
    <property type="entry name" value="Amidase signature (AS) enzymes"/>
    <property type="match status" value="1"/>
</dbReference>
<dbReference type="PROSITE" id="PS00571">
    <property type="entry name" value="AMIDASES"/>
    <property type="match status" value="1"/>
</dbReference>
<feature type="domain" description="Amidase" evidence="2">
    <location>
        <begin position="25"/>
        <end position="445"/>
    </location>
</feature>
<dbReference type="Pfam" id="PF01425">
    <property type="entry name" value="Amidase"/>
    <property type="match status" value="1"/>
</dbReference>
<protein>
    <submittedName>
        <fullName evidence="3">Amidase</fullName>
    </submittedName>
</protein>
<reference evidence="3" key="1">
    <citation type="submission" date="2021-04" db="EMBL/GenBank/DDBJ databases">
        <title>Genome sequence of Woronichinia naegeliana from Washington state freshwater lake bloom.</title>
        <authorList>
            <person name="Dreher T.W."/>
        </authorList>
    </citation>
    <scope>NUCLEOTIDE SEQUENCE</scope>
    <source>
        <strain evidence="3">WA131</strain>
    </source>
</reference>
<dbReference type="Proteomes" id="UP001065613">
    <property type="component" value="Chromosome"/>
</dbReference>
<dbReference type="PANTHER" id="PTHR11895">
    <property type="entry name" value="TRANSAMIDASE"/>
    <property type="match status" value="1"/>
</dbReference>
<dbReference type="InterPro" id="IPR036928">
    <property type="entry name" value="AS_sf"/>
</dbReference>
<evidence type="ECO:0000256" key="1">
    <source>
        <dbReference type="ARBA" id="ARBA00009199"/>
    </source>
</evidence>
<dbReference type="InterPro" id="IPR020556">
    <property type="entry name" value="Amidase_CS"/>
</dbReference>
<dbReference type="KEGG" id="wna:KA717_31845"/>
<dbReference type="EMBL" id="CP073041">
    <property type="protein sequence ID" value="UXE60186.1"/>
    <property type="molecule type" value="Genomic_DNA"/>
</dbReference>
<comment type="similarity">
    <text evidence="1">Belongs to the amidase family.</text>
</comment>
<dbReference type="InterPro" id="IPR023631">
    <property type="entry name" value="Amidase_dom"/>
</dbReference>
<dbReference type="GO" id="GO:0003824">
    <property type="term" value="F:catalytic activity"/>
    <property type="evidence" value="ECO:0007669"/>
    <property type="project" value="InterPro"/>
</dbReference>
<evidence type="ECO:0000313" key="3">
    <source>
        <dbReference type="EMBL" id="UXE60186.1"/>
    </source>
</evidence>
<accession>A0A977KWE8</accession>
<dbReference type="Gene3D" id="3.90.1300.10">
    <property type="entry name" value="Amidase signature (AS) domain"/>
    <property type="match status" value="1"/>
</dbReference>
<proteinExistence type="inferred from homology"/>